<feature type="domain" description="DUF5641" evidence="1">
    <location>
        <begin position="151"/>
        <end position="205"/>
    </location>
</feature>
<dbReference type="Pfam" id="PF18701">
    <property type="entry name" value="DUF5641"/>
    <property type="match status" value="1"/>
</dbReference>
<reference evidence="2 3" key="2">
    <citation type="submission" date="2018-08" db="EMBL/GenBank/DDBJ databases">
        <authorList>
            <person name="Laetsch R D."/>
            <person name="Stevens L."/>
            <person name="Kumar S."/>
            <person name="Blaxter L. M."/>
        </authorList>
    </citation>
    <scope>NUCLEOTIDE SEQUENCE [LARGE SCALE GENOMIC DNA]</scope>
</reference>
<dbReference type="AlphaFoldDB" id="A0A182EVU4"/>
<dbReference type="OrthoDB" id="5870116at2759"/>
<evidence type="ECO:0000313" key="4">
    <source>
        <dbReference type="WBParaSite" id="nOo.2.0.1.t12287-RA"/>
    </source>
</evidence>
<dbReference type="STRING" id="42157.A0A182EVU4"/>
<proteinExistence type="predicted"/>
<organism evidence="4">
    <name type="scientific">Onchocerca ochengi</name>
    <name type="common">Filarial nematode worm</name>
    <dbReference type="NCBI Taxonomy" id="42157"/>
    <lineage>
        <taxon>Eukaryota</taxon>
        <taxon>Metazoa</taxon>
        <taxon>Ecdysozoa</taxon>
        <taxon>Nematoda</taxon>
        <taxon>Chromadorea</taxon>
        <taxon>Rhabditida</taxon>
        <taxon>Spirurina</taxon>
        <taxon>Spiruromorpha</taxon>
        <taxon>Filarioidea</taxon>
        <taxon>Onchocercidae</taxon>
        <taxon>Onchocerca</taxon>
    </lineage>
</organism>
<dbReference type="EMBL" id="UYRW01010185">
    <property type="protein sequence ID" value="VDM98553.1"/>
    <property type="molecule type" value="Genomic_DNA"/>
</dbReference>
<evidence type="ECO:0000313" key="2">
    <source>
        <dbReference type="EMBL" id="VDM98553.1"/>
    </source>
</evidence>
<sequence>RTQEEALVLFDPGSQSSFVSKKLANRLNLTEATKEELKLFSFDYLTEKLQIIAPTSNDINYITRQRQLDESEGCWRRPDIIIGIDYFLEFMQPYKYHHIDQFWKLEVIGIQEQPNDQNDEKALEQFKNCITKENNMYQVCWPWKDSKGVCGTRNVLINEPEIPRGMWKLAKIKEIKRGRDGQIRNVIIELPHGKLLDRPVNLLYPLEVDDNEIKETNQQSTPEIAIQHLEPEEPIARRTRRAT</sequence>
<dbReference type="WBParaSite" id="nOo.2.0.1.t12287-RA">
    <property type="protein sequence ID" value="nOo.2.0.1.t12287-RA"/>
    <property type="gene ID" value="nOo.2.0.1.g12287"/>
</dbReference>
<name>A0A182EVU4_ONCOC</name>
<dbReference type="InterPro" id="IPR040676">
    <property type="entry name" value="DUF5641"/>
</dbReference>
<reference evidence="4" key="1">
    <citation type="submission" date="2016-06" db="UniProtKB">
        <authorList>
            <consortium name="WormBaseParasite"/>
        </authorList>
    </citation>
    <scope>IDENTIFICATION</scope>
</reference>
<evidence type="ECO:0000313" key="3">
    <source>
        <dbReference type="Proteomes" id="UP000271087"/>
    </source>
</evidence>
<dbReference type="Proteomes" id="UP000271087">
    <property type="component" value="Unassembled WGS sequence"/>
</dbReference>
<evidence type="ECO:0000259" key="1">
    <source>
        <dbReference type="Pfam" id="PF18701"/>
    </source>
</evidence>
<protein>
    <submittedName>
        <fullName evidence="4">DUF5641 domain-containing protein</fullName>
    </submittedName>
</protein>
<keyword evidence="3" id="KW-1185">Reference proteome</keyword>
<accession>A0A182EVU4</accession>
<gene>
    <name evidence="2" type="ORF">NOO_LOCUS12287</name>
</gene>